<comment type="similarity">
    <text evidence="1">Belongs to the baculoviridae LEF-11 family.</text>
</comment>
<sequence length="148" mass="16786">MWGDWGVVRENGEHISGFWVCGWLIVMLTKSQVYAIVREVINYRKSTNDTQDVTAHVETPQFETIRQFINTHADRIVIKHFKRQDTAVAPHLSRLNYLFNLPTTIRDEYTYCLNRNNQNEATTAATTAAAAATTAATTATTATTIHRQ</sequence>
<keyword evidence="3" id="KW-0805">Transcription regulation</keyword>
<name>A0A5B8HAZ3_GVCP</name>
<dbReference type="EMBL" id="MN075941">
    <property type="protein sequence ID" value="QDW81117.1"/>
    <property type="molecule type" value="Genomic_DNA"/>
</dbReference>
<dbReference type="Pfam" id="PF06385">
    <property type="entry name" value="Baculo_LEF-11"/>
    <property type="match status" value="1"/>
</dbReference>
<evidence type="ECO:0000256" key="4">
    <source>
        <dbReference type="ARBA" id="ARBA00023163"/>
    </source>
</evidence>
<organismHost>
    <name type="scientific">Cydia pomonella</name>
    <name type="common">Codling moth</name>
    <dbReference type="NCBI Taxonomy" id="82600"/>
</organismHost>
<dbReference type="InterPro" id="IPR009429">
    <property type="entry name" value="Baculo_LEF-11"/>
</dbReference>
<proteinExistence type="inferred from homology"/>
<keyword evidence="4" id="KW-0804">Transcription</keyword>
<gene>
    <name evidence="6" type="primary">orf58</name>
</gene>
<dbReference type="GO" id="GO:0006355">
    <property type="term" value="P:regulation of DNA-templated transcription"/>
    <property type="evidence" value="ECO:0007669"/>
    <property type="project" value="InterPro"/>
</dbReference>
<keyword evidence="5" id="KW-0472">Membrane</keyword>
<evidence type="ECO:0000313" key="6">
    <source>
        <dbReference type="EMBL" id="QDW81117.1"/>
    </source>
</evidence>
<dbReference type="GO" id="GO:0019058">
    <property type="term" value="P:viral life cycle"/>
    <property type="evidence" value="ECO:0007669"/>
    <property type="project" value="InterPro"/>
</dbReference>
<keyword evidence="5" id="KW-1133">Transmembrane helix</keyword>
<reference evidence="6" key="1">
    <citation type="journal article" date="2019" name="Viruses">
        <title>Genome Analysis of A Novel South African Cydia pomonella granulovirus (CpGV-SA) with Resistance-Breaking Potential.</title>
        <authorList>
            <person name="Motsoeneng B."/>
            <person name="Jukes M.D."/>
            <person name="Knox C.M."/>
            <person name="Hill M.P."/>
            <person name="Moore S.D."/>
        </authorList>
    </citation>
    <scope>NUCLEOTIDE SEQUENCE</scope>
    <source>
        <strain evidence="6">CpGV-SA</strain>
    </source>
</reference>
<evidence type="ECO:0000256" key="3">
    <source>
        <dbReference type="ARBA" id="ARBA00023015"/>
    </source>
</evidence>
<evidence type="ECO:0000256" key="2">
    <source>
        <dbReference type="ARBA" id="ARBA00017118"/>
    </source>
</evidence>
<accession>A0A5B8HAZ3</accession>
<feature type="transmembrane region" description="Helical" evidence="5">
    <location>
        <begin position="15"/>
        <end position="37"/>
    </location>
</feature>
<protein>
    <recommendedName>
        <fullName evidence="2">Late expression factor 11</fullName>
    </recommendedName>
</protein>
<evidence type="ECO:0000256" key="5">
    <source>
        <dbReference type="SAM" id="Phobius"/>
    </source>
</evidence>
<evidence type="ECO:0000256" key="1">
    <source>
        <dbReference type="ARBA" id="ARBA00008271"/>
    </source>
</evidence>
<organism evidence="6">
    <name type="scientific">Cydia pomonella granulosis virus</name>
    <name type="common">CpGV</name>
    <name type="synonym">Cydia pomonella granulovirus</name>
    <dbReference type="NCBI Taxonomy" id="28289"/>
    <lineage>
        <taxon>Viruses</taxon>
        <taxon>Viruses incertae sedis</taxon>
        <taxon>Naldaviricetes</taxon>
        <taxon>Lefavirales</taxon>
        <taxon>Baculoviridae</taxon>
        <taxon>Betabaculovirus</taxon>
        <taxon>Betabaculovirus cypomonellae</taxon>
    </lineage>
</organism>
<keyword evidence="5" id="KW-0812">Transmembrane</keyword>